<gene>
    <name evidence="2" type="ORF">SAMN04488540_10367</name>
</gene>
<reference evidence="3" key="1">
    <citation type="submission" date="2016-10" db="EMBL/GenBank/DDBJ databases">
        <authorList>
            <person name="Varghese N."/>
            <person name="Submissions S."/>
        </authorList>
    </citation>
    <scope>NUCLEOTIDE SEQUENCE [LARGE SCALE GENOMIC DNA]</scope>
    <source>
        <strain evidence="3">DSM 23317</strain>
    </source>
</reference>
<evidence type="ECO:0000313" key="2">
    <source>
        <dbReference type="EMBL" id="SDI77138.1"/>
    </source>
</evidence>
<organism evidence="2 3">
    <name type="scientific">Ferrimonas sediminum</name>
    <dbReference type="NCBI Taxonomy" id="718193"/>
    <lineage>
        <taxon>Bacteria</taxon>
        <taxon>Pseudomonadati</taxon>
        <taxon>Pseudomonadota</taxon>
        <taxon>Gammaproteobacteria</taxon>
        <taxon>Alteromonadales</taxon>
        <taxon>Ferrimonadaceae</taxon>
        <taxon>Ferrimonas</taxon>
    </lineage>
</organism>
<dbReference type="EMBL" id="FNEM01000003">
    <property type="protein sequence ID" value="SDI77138.1"/>
    <property type="molecule type" value="Genomic_DNA"/>
</dbReference>
<dbReference type="AlphaFoldDB" id="A0A1G8NAE7"/>
<keyword evidence="1" id="KW-1133">Transmembrane helix</keyword>
<dbReference type="RefSeq" id="WP_090362824.1">
    <property type="nucleotide sequence ID" value="NZ_FNEM01000003.1"/>
</dbReference>
<feature type="transmembrane region" description="Helical" evidence="1">
    <location>
        <begin position="120"/>
        <end position="142"/>
    </location>
</feature>
<proteinExistence type="predicted"/>
<feature type="transmembrane region" description="Helical" evidence="1">
    <location>
        <begin position="32"/>
        <end position="51"/>
    </location>
</feature>
<dbReference type="Proteomes" id="UP000199527">
    <property type="component" value="Unassembled WGS sequence"/>
</dbReference>
<evidence type="ECO:0000256" key="1">
    <source>
        <dbReference type="SAM" id="Phobius"/>
    </source>
</evidence>
<keyword evidence="1" id="KW-0472">Membrane</keyword>
<sequence>MSPNPGKAVFLTALSVMASLLMFLYLQPRYGSGIAALTWLLPVVVGLALLLHHRRADRHAAPDHRGQDWSGVYQYQMKRVVYRVCPALVLFALSCALLALQGRGSNTLLSLCQSPPGQVSATTLALVVTLVGSICSVIVGLYRWARCPACGELPPGTGGSTGGVPLFLDHCPRCHATLSRAPAVRK</sequence>
<feature type="transmembrane region" description="Helical" evidence="1">
    <location>
        <begin position="7"/>
        <end position="26"/>
    </location>
</feature>
<feature type="transmembrane region" description="Helical" evidence="1">
    <location>
        <begin position="80"/>
        <end position="100"/>
    </location>
</feature>
<keyword evidence="1" id="KW-0812">Transmembrane</keyword>
<keyword evidence="3" id="KW-1185">Reference proteome</keyword>
<name>A0A1G8NAE7_9GAMM</name>
<accession>A0A1G8NAE7</accession>
<evidence type="ECO:0000313" key="3">
    <source>
        <dbReference type="Proteomes" id="UP000199527"/>
    </source>
</evidence>
<protein>
    <submittedName>
        <fullName evidence="2">Uncharacterized protein</fullName>
    </submittedName>
</protein>
<dbReference type="OrthoDB" id="6261019at2"/>